<dbReference type="Proteomes" id="UP000186817">
    <property type="component" value="Unassembled WGS sequence"/>
</dbReference>
<proteinExistence type="inferred from homology"/>
<dbReference type="Gene3D" id="1.10.8.60">
    <property type="match status" value="1"/>
</dbReference>
<comment type="subcellular location">
    <subcellularLocation>
        <location evidence="1">Nucleus</location>
    </subcellularLocation>
</comment>
<dbReference type="NCBIfam" id="NF001679">
    <property type="entry name" value="PRK00440.1"/>
    <property type="match status" value="1"/>
</dbReference>
<dbReference type="GO" id="GO:0005663">
    <property type="term" value="C:DNA replication factor C complex"/>
    <property type="evidence" value="ECO:0007669"/>
    <property type="project" value="TreeGrafter"/>
</dbReference>
<sequence>MAFPASSRWQYKCPFRKAWVDVSDAEDRQLKEAFLALARGGAPVAQCKLGSLRFRTDFRTMLRTNVASQRCAEVRLRDGVLPFAPPPAEEEGPSRASLGLEEGLAKERIAPCDLESGPSGQGKVSHLVRKAWGQGIEEGITMSGQFEFTMQASDKESFGEMLSWQMLAAGIPPPSLDNRCLKFTDARGTEAMGNKQEISKMLTNPGSYPVRVSYFPHPAFKFVRPERVPELEAMRTHLKFVQEAVAELDGNMDNVKHTHQRRTFERYLLYLEDHYYQTGDDLHDTLSWEEVVQKYGPDKEMFFLLTKKTGPGLSKILRGEIDVLEYLFGGQSVVARVLRLRAIRCLGLRAKTNIYKLDKFLVIVLCSLLPAQESCSLAAMDVDSTTADVSMEAPREGELLLPWVEKYRPSSLDQLVAHEDIIRMIERMMAKKTLPHMLLHGPPGTGKTSTIMALAKTMYKQRYKSMTLEMNASDARGIDVVREQIKTFVSVKQLFGSVDGQPKLVILDEADNMTSTAQFALRRMIEQYASNCRFILICNYSSKIIPALQSRCTKLRFAPLSEEQILGRLEYVAKCEKIQLTKDGAQAIVQVAGGDMRKVLNVFQTTSMGHGGRVDAGAVYASTGVPAPEEISHFLRTLLNGTVSYAASLKSLKGLLHDKGYALDDFLQLMHKQIVALDLPVRQRLQLTVALADVDWRLKQGCSDAIQLAAIVGIFHEVSGLLWGGALANPGSLEEQAIGKTKLLQLPHCGACQKPGHLAKEPMRTKAQKSNKALDWDAEELLQTRLQAQRRTEILETARRLLRESHPRLKAAEQELNEARDARETCRAAVASCAQLLRSTGCRLQETGHRLLACEQSTDNKRLRHRASEFSREADSATRRALMMQFELQKARAILEPRLEAGARRHAKSGVRSSVGLPNTP</sequence>
<comment type="caution">
    <text evidence="9">The sequence shown here is derived from an EMBL/GenBank/DDBJ whole genome shotgun (WGS) entry which is preliminary data.</text>
</comment>
<keyword evidence="3" id="KW-0235">DNA replication</keyword>
<evidence type="ECO:0000256" key="6">
    <source>
        <dbReference type="ARBA" id="ARBA00023242"/>
    </source>
</evidence>
<dbReference type="GO" id="GO:0005524">
    <property type="term" value="F:ATP binding"/>
    <property type="evidence" value="ECO:0007669"/>
    <property type="project" value="UniProtKB-KW"/>
</dbReference>
<accession>A0A1Q9EVL9</accession>
<dbReference type="FunFam" id="3.40.50.300:FF:000129">
    <property type="entry name" value="Replication factor C subunit 5"/>
    <property type="match status" value="1"/>
</dbReference>
<dbReference type="SUPFAM" id="SSF48019">
    <property type="entry name" value="post-AAA+ oligomerization domain-like"/>
    <property type="match status" value="1"/>
</dbReference>
<dbReference type="SMART" id="SM00382">
    <property type="entry name" value="AAA"/>
    <property type="match status" value="1"/>
</dbReference>
<dbReference type="Pfam" id="PF08542">
    <property type="entry name" value="Rep_fac_C"/>
    <property type="match status" value="1"/>
</dbReference>
<dbReference type="GO" id="GO:0003677">
    <property type="term" value="F:DNA binding"/>
    <property type="evidence" value="ECO:0007669"/>
    <property type="project" value="InterPro"/>
</dbReference>
<dbReference type="InterPro" id="IPR013748">
    <property type="entry name" value="Rep_factorC_C"/>
</dbReference>
<dbReference type="AlphaFoldDB" id="A0A1Q9EVL9"/>
<comment type="similarity">
    <text evidence="2">Belongs to the activator 1 small subunits family.</text>
</comment>
<dbReference type="GO" id="GO:0006261">
    <property type="term" value="P:DNA-templated DNA replication"/>
    <property type="evidence" value="ECO:0007669"/>
    <property type="project" value="TreeGrafter"/>
</dbReference>
<dbReference type="Gene3D" id="1.20.272.10">
    <property type="match status" value="1"/>
</dbReference>
<keyword evidence="5" id="KW-0067">ATP-binding</keyword>
<dbReference type="InterPro" id="IPR003593">
    <property type="entry name" value="AAA+_ATPase"/>
</dbReference>
<keyword evidence="4" id="KW-0547">Nucleotide-binding</keyword>
<dbReference type="InterPro" id="IPR004170">
    <property type="entry name" value="WWE_dom"/>
</dbReference>
<dbReference type="InterPro" id="IPR027417">
    <property type="entry name" value="P-loop_NTPase"/>
</dbReference>
<dbReference type="InterPro" id="IPR050238">
    <property type="entry name" value="DNA_Rep/Repair_Clamp_Loader"/>
</dbReference>
<dbReference type="GO" id="GO:0006281">
    <property type="term" value="P:DNA repair"/>
    <property type="evidence" value="ECO:0007669"/>
    <property type="project" value="TreeGrafter"/>
</dbReference>
<evidence type="ECO:0000256" key="1">
    <source>
        <dbReference type="ARBA" id="ARBA00004123"/>
    </source>
</evidence>
<keyword evidence="6" id="KW-0539">Nucleus</keyword>
<protein>
    <submittedName>
        <fullName evidence="9">Replication factor C subunit 5</fullName>
    </submittedName>
</protein>
<evidence type="ECO:0000313" key="9">
    <source>
        <dbReference type="EMBL" id="OLQ11459.1"/>
    </source>
</evidence>
<feature type="domain" description="WWE" evidence="8">
    <location>
        <begin position="1"/>
        <end position="76"/>
    </location>
</feature>
<reference evidence="9 10" key="1">
    <citation type="submission" date="2016-02" db="EMBL/GenBank/DDBJ databases">
        <title>Genome analysis of coral dinoflagellate symbionts highlights evolutionary adaptations to a symbiotic lifestyle.</title>
        <authorList>
            <person name="Aranda M."/>
            <person name="Li Y."/>
            <person name="Liew Y.J."/>
            <person name="Baumgarten S."/>
            <person name="Simakov O."/>
            <person name="Wilson M."/>
            <person name="Piel J."/>
            <person name="Ashoor H."/>
            <person name="Bougouffa S."/>
            <person name="Bajic V.B."/>
            <person name="Ryu T."/>
            <person name="Ravasi T."/>
            <person name="Bayer T."/>
            <person name="Micklem G."/>
            <person name="Kim H."/>
            <person name="Bhak J."/>
            <person name="Lajeunesse T.C."/>
            <person name="Voolstra C.R."/>
        </authorList>
    </citation>
    <scope>NUCLEOTIDE SEQUENCE [LARGE SCALE GENOMIC DNA]</scope>
    <source>
        <strain evidence="9 10">CCMP2467</strain>
    </source>
</reference>
<evidence type="ECO:0000259" key="8">
    <source>
        <dbReference type="PROSITE" id="PS50918"/>
    </source>
</evidence>
<dbReference type="EMBL" id="LSRX01000058">
    <property type="protein sequence ID" value="OLQ11459.1"/>
    <property type="molecule type" value="Genomic_DNA"/>
</dbReference>
<dbReference type="InterPro" id="IPR047854">
    <property type="entry name" value="RFC_lid"/>
</dbReference>
<dbReference type="Pfam" id="PF00004">
    <property type="entry name" value="AAA"/>
    <property type="match status" value="1"/>
</dbReference>
<keyword evidence="10" id="KW-1185">Reference proteome</keyword>
<dbReference type="OrthoDB" id="409700at2759"/>
<evidence type="ECO:0000256" key="5">
    <source>
        <dbReference type="ARBA" id="ARBA00022840"/>
    </source>
</evidence>
<dbReference type="InterPro" id="IPR008921">
    <property type="entry name" value="DNA_pol3_clamp-load_cplx_C"/>
</dbReference>
<dbReference type="CDD" id="cd18140">
    <property type="entry name" value="HLD_clamp_RFC"/>
    <property type="match status" value="1"/>
</dbReference>
<gene>
    <name evidence="9" type="primary">RFC5</name>
    <name evidence="9" type="ORF">AK812_SmicGene4677</name>
</gene>
<dbReference type="PANTHER" id="PTHR11669:SF9">
    <property type="entry name" value="REPLICATION FACTOR C SUBUNIT 5"/>
    <property type="match status" value="1"/>
</dbReference>
<evidence type="ECO:0000256" key="3">
    <source>
        <dbReference type="ARBA" id="ARBA00022705"/>
    </source>
</evidence>
<dbReference type="InterPro" id="IPR003959">
    <property type="entry name" value="ATPase_AAA_core"/>
</dbReference>
<evidence type="ECO:0000313" key="10">
    <source>
        <dbReference type="Proteomes" id="UP000186817"/>
    </source>
</evidence>
<organism evidence="9 10">
    <name type="scientific">Symbiodinium microadriaticum</name>
    <name type="common">Dinoflagellate</name>
    <name type="synonym">Zooxanthella microadriatica</name>
    <dbReference type="NCBI Taxonomy" id="2951"/>
    <lineage>
        <taxon>Eukaryota</taxon>
        <taxon>Sar</taxon>
        <taxon>Alveolata</taxon>
        <taxon>Dinophyceae</taxon>
        <taxon>Suessiales</taxon>
        <taxon>Symbiodiniaceae</taxon>
        <taxon>Symbiodinium</taxon>
    </lineage>
</organism>
<dbReference type="GO" id="GO:0005634">
    <property type="term" value="C:nucleus"/>
    <property type="evidence" value="ECO:0007669"/>
    <property type="project" value="UniProtKB-SubCell"/>
</dbReference>
<evidence type="ECO:0000256" key="2">
    <source>
        <dbReference type="ARBA" id="ARBA00005378"/>
    </source>
</evidence>
<evidence type="ECO:0000256" key="4">
    <source>
        <dbReference type="ARBA" id="ARBA00022741"/>
    </source>
</evidence>
<name>A0A1Q9EVL9_SYMMI</name>
<feature type="region of interest" description="Disordered" evidence="7">
    <location>
        <begin position="902"/>
        <end position="921"/>
    </location>
</feature>
<dbReference type="CDD" id="cd00009">
    <property type="entry name" value="AAA"/>
    <property type="match status" value="1"/>
</dbReference>
<dbReference type="Gene3D" id="3.40.50.300">
    <property type="entry name" value="P-loop containing nucleotide triphosphate hydrolases"/>
    <property type="match status" value="1"/>
</dbReference>
<dbReference type="GO" id="GO:0003689">
    <property type="term" value="F:DNA clamp loader activity"/>
    <property type="evidence" value="ECO:0007669"/>
    <property type="project" value="TreeGrafter"/>
</dbReference>
<dbReference type="PANTHER" id="PTHR11669">
    <property type="entry name" value="REPLICATION FACTOR C / DNA POLYMERASE III GAMMA-TAU SUBUNIT"/>
    <property type="match status" value="1"/>
</dbReference>
<dbReference type="SUPFAM" id="SSF52540">
    <property type="entry name" value="P-loop containing nucleoside triphosphate hydrolases"/>
    <property type="match status" value="1"/>
</dbReference>
<dbReference type="GO" id="GO:0016887">
    <property type="term" value="F:ATP hydrolysis activity"/>
    <property type="evidence" value="ECO:0007669"/>
    <property type="project" value="InterPro"/>
</dbReference>
<dbReference type="PROSITE" id="PS50918">
    <property type="entry name" value="WWE"/>
    <property type="match status" value="1"/>
</dbReference>
<evidence type="ECO:0000256" key="7">
    <source>
        <dbReference type="SAM" id="MobiDB-lite"/>
    </source>
</evidence>